<dbReference type="Proteomes" id="UP000531962">
    <property type="component" value="Unassembled WGS sequence"/>
</dbReference>
<dbReference type="Gene3D" id="2.40.10.120">
    <property type="match status" value="1"/>
</dbReference>
<dbReference type="Pfam" id="PF13365">
    <property type="entry name" value="Trypsin_2"/>
    <property type="match status" value="1"/>
</dbReference>
<proteinExistence type="predicted"/>
<keyword evidence="2" id="KW-0645">Protease</keyword>
<evidence type="ECO:0000313" key="2">
    <source>
        <dbReference type="EMBL" id="EFH3673784.1"/>
    </source>
</evidence>
<dbReference type="SUPFAM" id="SSF50494">
    <property type="entry name" value="Trypsin-like serine proteases"/>
    <property type="match status" value="1"/>
</dbReference>
<dbReference type="Proteomes" id="UP000534496">
    <property type="component" value="Unassembled WGS sequence"/>
</dbReference>
<dbReference type="EMBL" id="AASVQO010000007">
    <property type="protein sequence ID" value="EFH3673784.1"/>
    <property type="molecule type" value="Genomic_DNA"/>
</dbReference>
<dbReference type="AlphaFoldDB" id="A0A8S7LE39"/>
<dbReference type="GO" id="GO:0008233">
    <property type="term" value="F:peptidase activity"/>
    <property type="evidence" value="ECO:0007669"/>
    <property type="project" value="UniProtKB-KW"/>
</dbReference>
<evidence type="ECO:0000313" key="3">
    <source>
        <dbReference type="Proteomes" id="UP000531962"/>
    </source>
</evidence>
<accession>A0A8S7LE39</accession>
<organism evidence="1 3">
    <name type="scientific">Escherichia coli</name>
    <dbReference type="NCBI Taxonomy" id="562"/>
    <lineage>
        <taxon>Bacteria</taxon>
        <taxon>Pseudomonadati</taxon>
        <taxon>Pseudomonadota</taxon>
        <taxon>Gammaproteobacteria</taxon>
        <taxon>Enterobacterales</taxon>
        <taxon>Enterobacteriaceae</taxon>
        <taxon>Escherichia</taxon>
    </lineage>
</organism>
<evidence type="ECO:0000313" key="4">
    <source>
        <dbReference type="Proteomes" id="UP000534496"/>
    </source>
</evidence>
<dbReference type="EMBL" id="AASKVF010000073">
    <property type="protein sequence ID" value="EFD6887648.1"/>
    <property type="molecule type" value="Genomic_DNA"/>
</dbReference>
<reference evidence="1 3" key="1">
    <citation type="submission" date="2019-08" db="EMBL/GenBank/DDBJ databases">
        <authorList>
            <consortium name="NARMS: The National Antimicrobial Resistance Monitoring System"/>
        </authorList>
    </citation>
    <scope>NUCLEOTIDE SEQUENCE [LARGE SCALE GENOMIC DNA]</scope>
    <source>
        <strain evidence="1 3">19MD07CB01-EC</strain>
        <strain evidence="2 4">CVM N19EC0189</strain>
    </source>
</reference>
<protein>
    <submittedName>
        <fullName evidence="2">Serine protease</fullName>
    </submittedName>
    <submittedName>
        <fullName evidence="1">Trypsin-like peptidase domain-containing protein</fullName>
    </submittedName>
</protein>
<sequence>MIVCFYNLYRSSCWMNFMQNVQPLSLVTTLVILRSNGESKSLGTGFFYQHSNGFIFLATNYHVITGISPSERGVKPFIGDSIDIQLRDKTGKLFKHTMPLFKDGSPLWLEHPTDKEADIILMPLPQELFVNTGVKVVSKTTTLPNVQINPSSPVVMIGYPHGYHDTTHYLPIWKTGSLASEPDIDFDGKKLIVVDISAFPGMSGSPAFYVTHSGYLTKEGNMIMDMGMKIHFLGVYASMQMLNSDLFLEQVVSAAEYKVSHSESLQLGHVWKAELLEEIAATSSPIATTPSQFQSNSKFLFKY</sequence>
<dbReference type="InterPro" id="IPR009003">
    <property type="entry name" value="Peptidase_S1_PA"/>
</dbReference>
<dbReference type="GO" id="GO:0006508">
    <property type="term" value="P:proteolysis"/>
    <property type="evidence" value="ECO:0007669"/>
    <property type="project" value="UniProtKB-KW"/>
</dbReference>
<name>A0A8S7LE39_ECOLX</name>
<dbReference type="RefSeq" id="WP_000634417.1">
    <property type="nucleotide sequence ID" value="NZ_VESA01000037.1"/>
</dbReference>
<comment type="caution">
    <text evidence="1">The sequence shown here is derived from an EMBL/GenBank/DDBJ whole genome shotgun (WGS) entry which is preliminary data.</text>
</comment>
<gene>
    <name evidence="2" type="ORF">F9461_11220</name>
    <name evidence="1" type="ORF">FZU14_26520</name>
</gene>
<evidence type="ECO:0000313" key="1">
    <source>
        <dbReference type="EMBL" id="EFD6887648.1"/>
    </source>
</evidence>
<keyword evidence="2" id="KW-0378">Hydrolase</keyword>